<dbReference type="PANTHER" id="PTHR24291:SF50">
    <property type="entry name" value="BIFUNCTIONAL ALBAFLAVENONE MONOOXYGENASE_TERPENE SYNTHASE"/>
    <property type="match status" value="1"/>
</dbReference>
<evidence type="ECO:0000256" key="1">
    <source>
        <dbReference type="ARBA" id="ARBA00010617"/>
    </source>
</evidence>
<dbReference type="PRINTS" id="PR00385">
    <property type="entry name" value="P450"/>
</dbReference>
<feature type="binding site" description="axial binding residue" evidence="7">
    <location>
        <position position="217"/>
    </location>
    <ligand>
        <name>heme</name>
        <dbReference type="ChEBI" id="CHEBI:30413"/>
    </ligand>
    <ligandPart>
        <name>Fe</name>
        <dbReference type="ChEBI" id="CHEBI:18248"/>
    </ligandPart>
</feature>
<dbReference type="GO" id="GO:0020037">
    <property type="term" value="F:heme binding"/>
    <property type="evidence" value="ECO:0007669"/>
    <property type="project" value="InterPro"/>
</dbReference>
<evidence type="ECO:0008006" key="11">
    <source>
        <dbReference type="Google" id="ProtNLM"/>
    </source>
</evidence>
<dbReference type="InterPro" id="IPR050196">
    <property type="entry name" value="Cytochrome_P450_Monoox"/>
</dbReference>
<dbReference type="Pfam" id="PF00067">
    <property type="entry name" value="p450"/>
    <property type="match status" value="1"/>
</dbReference>
<keyword evidence="4 8" id="KW-0560">Oxidoreductase</keyword>
<reference evidence="9 10" key="1">
    <citation type="journal article" date="2013" name="BMC Genomics">
        <title>Reconstruction of the lipid metabolism for the microalga Monoraphidium neglectum from its genome sequence reveals characteristics suitable for biofuel production.</title>
        <authorList>
            <person name="Bogen C."/>
            <person name="Al-Dilaimi A."/>
            <person name="Albersmeier A."/>
            <person name="Wichmann J."/>
            <person name="Grundmann M."/>
            <person name="Rupp O."/>
            <person name="Lauersen K.J."/>
            <person name="Blifernez-Klassen O."/>
            <person name="Kalinowski J."/>
            <person name="Goesmann A."/>
            <person name="Mussgnug J.H."/>
            <person name="Kruse O."/>
        </authorList>
    </citation>
    <scope>NUCLEOTIDE SEQUENCE [LARGE SCALE GENOMIC DNA]</scope>
    <source>
        <strain evidence="9 10">SAG 48.87</strain>
    </source>
</reference>
<keyword evidence="5 7" id="KW-0408">Iron</keyword>
<gene>
    <name evidence="9" type="ORF">MNEG_8851</name>
</gene>
<dbReference type="InterPro" id="IPR017972">
    <property type="entry name" value="Cyt_P450_CS"/>
</dbReference>
<dbReference type="GO" id="GO:0004497">
    <property type="term" value="F:monooxygenase activity"/>
    <property type="evidence" value="ECO:0007669"/>
    <property type="project" value="UniProtKB-KW"/>
</dbReference>
<evidence type="ECO:0000313" key="10">
    <source>
        <dbReference type="Proteomes" id="UP000054498"/>
    </source>
</evidence>
<dbReference type="OrthoDB" id="1470350at2759"/>
<evidence type="ECO:0000256" key="3">
    <source>
        <dbReference type="ARBA" id="ARBA00022723"/>
    </source>
</evidence>
<dbReference type="Gene3D" id="1.10.630.10">
    <property type="entry name" value="Cytochrome P450"/>
    <property type="match status" value="1"/>
</dbReference>
<evidence type="ECO:0000256" key="4">
    <source>
        <dbReference type="ARBA" id="ARBA00023002"/>
    </source>
</evidence>
<dbReference type="PANTHER" id="PTHR24291">
    <property type="entry name" value="CYTOCHROME P450 FAMILY 4"/>
    <property type="match status" value="1"/>
</dbReference>
<accession>A0A0D2KUQ1</accession>
<dbReference type="STRING" id="145388.A0A0D2KUQ1"/>
<dbReference type="PRINTS" id="PR00463">
    <property type="entry name" value="EP450I"/>
</dbReference>
<evidence type="ECO:0000256" key="5">
    <source>
        <dbReference type="ARBA" id="ARBA00023004"/>
    </source>
</evidence>
<evidence type="ECO:0000256" key="7">
    <source>
        <dbReference type="PIRSR" id="PIRSR602401-1"/>
    </source>
</evidence>
<sequence>MPLLRLMSRLGDRRLSDLHEAVDVMRGAMLDVIQERRVALGEGRPVPQDLLGVLLTAADDEGRGMTDEELWEDVHDVMGAGHETTATTTAAALYCISAHPHVEAALLAELDAVLGGRAPGYADLERLPYLTACIKEALRLYPAIPVFPREAAVDDALPTGHPVSKGDVVFMSSYALGRSPALWDDPLTYNPARFSPEAEAARHRFQFLPFGAGARMCLGAGFAQMSVSLMVATLLQRLRFEPVRPTNELIPVGYDITMNFAPTNGLHMRVTERVPAAQGQERSAVQAVAAEV</sequence>
<evidence type="ECO:0000313" key="9">
    <source>
        <dbReference type="EMBL" id="KIY99113.1"/>
    </source>
</evidence>
<keyword evidence="3 7" id="KW-0479">Metal-binding</keyword>
<comment type="cofactor">
    <cofactor evidence="7">
        <name>heme</name>
        <dbReference type="ChEBI" id="CHEBI:30413"/>
    </cofactor>
</comment>
<dbReference type="InterPro" id="IPR002401">
    <property type="entry name" value="Cyt_P450_E_grp-I"/>
</dbReference>
<keyword evidence="2 7" id="KW-0349">Heme</keyword>
<dbReference type="InterPro" id="IPR036396">
    <property type="entry name" value="Cyt_P450_sf"/>
</dbReference>
<proteinExistence type="inferred from homology"/>
<dbReference type="PROSITE" id="PS00086">
    <property type="entry name" value="CYTOCHROME_P450"/>
    <property type="match status" value="1"/>
</dbReference>
<dbReference type="GeneID" id="25741726"/>
<keyword evidence="6 8" id="KW-0503">Monooxygenase</keyword>
<evidence type="ECO:0000256" key="2">
    <source>
        <dbReference type="ARBA" id="ARBA00022617"/>
    </source>
</evidence>
<keyword evidence="10" id="KW-1185">Reference proteome</keyword>
<dbReference type="RefSeq" id="XP_013898133.1">
    <property type="nucleotide sequence ID" value="XM_014042679.1"/>
</dbReference>
<dbReference type="GO" id="GO:0005506">
    <property type="term" value="F:iron ion binding"/>
    <property type="evidence" value="ECO:0007669"/>
    <property type="project" value="InterPro"/>
</dbReference>
<name>A0A0D2KUQ1_9CHLO</name>
<evidence type="ECO:0000256" key="8">
    <source>
        <dbReference type="RuleBase" id="RU000461"/>
    </source>
</evidence>
<dbReference type="SUPFAM" id="SSF48264">
    <property type="entry name" value="Cytochrome P450"/>
    <property type="match status" value="1"/>
</dbReference>
<dbReference type="EMBL" id="KK101952">
    <property type="protein sequence ID" value="KIY99113.1"/>
    <property type="molecule type" value="Genomic_DNA"/>
</dbReference>
<dbReference type="KEGG" id="mng:MNEG_8851"/>
<comment type="similarity">
    <text evidence="1 8">Belongs to the cytochrome P450 family.</text>
</comment>
<protein>
    <recommendedName>
        <fullName evidence="11">Cytochrome P450</fullName>
    </recommendedName>
</protein>
<dbReference type="AlphaFoldDB" id="A0A0D2KUQ1"/>
<dbReference type="Proteomes" id="UP000054498">
    <property type="component" value="Unassembled WGS sequence"/>
</dbReference>
<dbReference type="InterPro" id="IPR001128">
    <property type="entry name" value="Cyt_P450"/>
</dbReference>
<dbReference type="GO" id="GO:0016705">
    <property type="term" value="F:oxidoreductase activity, acting on paired donors, with incorporation or reduction of molecular oxygen"/>
    <property type="evidence" value="ECO:0007669"/>
    <property type="project" value="InterPro"/>
</dbReference>
<evidence type="ECO:0000256" key="6">
    <source>
        <dbReference type="ARBA" id="ARBA00023033"/>
    </source>
</evidence>
<organism evidence="9 10">
    <name type="scientific">Monoraphidium neglectum</name>
    <dbReference type="NCBI Taxonomy" id="145388"/>
    <lineage>
        <taxon>Eukaryota</taxon>
        <taxon>Viridiplantae</taxon>
        <taxon>Chlorophyta</taxon>
        <taxon>core chlorophytes</taxon>
        <taxon>Chlorophyceae</taxon>
        <taxon>CS clade</taxon>
        <taxon>Sphaeropleales</taxon>
        <taxon>Selenastraceae</taxon>
        <taxon>Monoraphidium</taxon>
    </lineage>
</organism>